<sequence>MYAVSPDITGIPLSLPLMANLLYGPSYVSMDYALFHYGIIPERVNEVTSMTIKRGKAYDLSIGRFSYIHSHPILYSIGIDRVENEDRTGYLLASPEKALCDKLIFTRNLHVRSQRAFYELLFDDLRIDEDVLAHFDPEVIRACMSAGVKVELLRMLWQLVNGVQREAL</sequence>
<comment type="caution">
    <text evidence="1">The sequence shown here is derived from an EMBL/GenBank/DDBJ whole genome shotgun (WGS) entry which is preliminary data.</text>
</comment>
<evidence type="ECO:0000313" key="1">
    <source>
        <dbReference type="EMBL" id="KZK75046.1"/>
    </source>
</evidence>
<evidence type="ECO:0000313" key="2">
    <source>
        <dbReference type="Proteomes" id="UP000076481"/>
    </source>
</evidence>
<organism evidence="1 2">
    <name type="scientific">Pelodictyon luteolum</name>
    <dbReference type="NCBI Taxonomy" id="1100"/>
    <lineage>
        <taxon>Bacteria</taxon>
        <taxon>Pseudomonadati</taxon>
        <taxon>Chlorobiota</taxon>
        <taxon>Chlorobiia</taxon>
        <taxon>Chlorobiales</taxon>
        <taxon>Chlorobiaceae</taxon>
        <taxon>Chlorobium/Pelodictyon group</taxon>
        <taxon>Pelodictyon</taxon>
    </lineage>
</organism>
<name>A0A165MBJ2_PELLU</name>
<dbReference type="Proteomes" id="UP000076481">
    <property type="component" value="Unassembled WGS sequence"/>
</dbReference>
<reference evidence="1 2" key="1">
    <citation type="submission" date="2016-03" db="EMBL/GenBank/DDBJ databases">
        <title>Speciation and ecological success in dimly lit waters: horizontal gene transfer in a green sulfur bacteria bloom unveiled by metagenomic assembly.</title>
        <authorList>
            <person name="Llorens-Mares T."/>
            <person name="Liu Z."/>
            <person name="Allen L.Z."/>
            <person name="Rusch D.B."/>
            <person name="Craig M.T."/>
            <person name="Dupont C.L."/>
            <person name="Bryant D.A."/>
            <person name="Casamayor E.O."/>
        </authorList>
    </citation>
    <scope>NUCLEOTIDE SEQUENCE [LARGE SCALE GENOMIC DNA]</scope>
    <source>
        <strain evidence="1">CIII</strain>
    </source>
</reference>
<accession>A0A165MBJ2</accession>
<dbReference type="AlphaFoldDB" id="A0A165MBJ2"/>
<gene>
    <name evidence="1" type="ORF">A3K90_04295</name>
</gene>
<proteinExistence type="predicted"/>
<dbReference type="EMBL" id="LVWG01000013">
    <property type="protein sequence ID" value="KZK75046.1"/>
    <property type="molecule type" value="Genomic_DNA"/>
</dbReference>
<protein>
    <submittedName>
        <fullName evidence="1">Uncharacterized protein</fullName>
    </submittedName>
</protein>